<accession>A0A656HBY9</accession>
<dbReference type="PANTHER" id="PTHR35399:SF2">
    <property type="entry name" value="DUF839 DOMAIN-CONTAINING PROTEIN"/>
    <property type="match status" value="1"/>
</dbReference>
<evidence type="ECO:0000313" key="2">
    <source>
        <dbReference type="EMBL" id="EIJ33682.1"/>
    </source>
</evidence>
<dbReference type="PROSITE" id="PS51257">
    <property type="entry name" value="PROKAR_LIPOPROTEIN"/>
    <property type="match status" value="1"/>
</dbReference>
<feature type="signal peptide" evidence="1">
    <location>
        <begin position="1"/>
        <end position="21"/>
    </location>
</feature>
<dbReference type="EMBL" id="JH651384">
    <property type="protein sequence ID" value="EIJ33682.1"/>
    <property type="molecule type" value="Genomic_DNA"/>
</dbReference>
<dbReference type="RefSeq" id="WP_002707631.1">
    <property type="nucleotide sequence ID" value="NZ_JH651384.1"/>
</dbReference>
<keyword evidence="1" id="KW-0732">Signal</keyword>
<dbReference type="PANTHER" id="PTHR35399">
    <property type="entry name" value="SLR8030 PROTEIN"/>
    <property type="match status" value="1"/>
</dbReference>
<proteinExistence type="predicted"/>
<dbReference type="AlphaFoldDB" id="A0A656HBY9"/>
<organism evidence="2 3">
    <name type="scientific">Thiothrix nivea (strain ATCC 35100 / DSM 5205 / JP2)</name>
    <dbReference type="NCBI Taxonomy" id="870187"/>
    <lineage>
        <taxon>Bacteria</taxon>
        <taxon>Pseudomonadati</taxon>
        <taxon>Pseudomonadota</taxon>
        <taxon>Gammaproteobacteria</taxon>
        <taxon>Thiotrichales</taxon>
        <taxon>Thiotrichaceae</taxon>
        <taxon>Thiothrix</taxon>
    </lineage>
</organism>
<dbReference type="Proteomes" id="UP000005317">
    <property type="component" value="Unassembled WGS sequence"/>
</dbReference>
<dbReference type="Pfam" id="PF05787">
    <property type="entry name" value="PhoX"/>
    <property type="match status" value="1"/>
</dbReference>
<reference evidence="3" key="1">
    <citation type="journal article" date="2011" name="Stand. Genomic Sci.">
        <title>Genome sequence of the filamentous, gliding Thiothrix nivea neotype strain (JP2(T)).</title>
        <authorList>
            <person name="Lapidus A."/>
            <person name="Nolan M."/>
            <person name="Lucas S."/>
            <person name="Glavina Del Rio T."/>
            <person name="Tice H."/>
            <person name="Cheng J.F."/>
            <person name="Tapia R."/>
            <person name="Han C."/>
            <person name="Goodwin L."/>
            <person name="Pitluck S."/>
            <person name="Liolios K."/>
            <person name="Pagani I."/>
            <person name="Ivanova N."/>
            <person name="Huntemann M."/>
            <person name="Mavromatis K."/>
            <person name="Mikhailova N."/>
            <person name="Pati A."/>
            <person name="Chen A."/>
            <person name="Palaniappan K."/>
            <person name="Land M."/>
            <person name="Brambilla E.M."/>
            <person name="Rohde M."/>
            <person name="Abt B."/>
            <person name="Verbarg S."/>
            <person name="Goker M."/>
            <person name="Bristow J."/>
            <person name="Eisen J.A."/>
            <person name="Markowitz V."/>
            <person name="Hugenholtz P."/>
            <person name="Kyrpides N.C."/>
            <person name="Klenk H.P."/>
            <person name="Woyke T."/>
        </authorList>
    </citation>
    <scope>NUCLEOTIDE SEQUENCE [LARGE SCALE GENOMIC DNA]</scope>
    <source>
        <strain evidence="3">ATCC 35100 / DSM 5205 / JP2</strain>
    </source>
</reference>
<gene>
    <name evidence="2" type="ORF">Thini_1060</name>
</gene>
<name>A0A656HBY9_THINJ</name>
<dbReference type="InterPro" id="IPR008557">
    <property type="entry name" value="PhoX"/>
</dbReference>
<evidence type="ECO:0008006" key="4">
    <source>
        <dbReference type="Google" id="ProtNLM"/>
    </source>
</evidence>
<evidence type="ECO:0000256" key="1">
    <source>
        <dbReference type="SAM" id="SignalP"/>
    </source>
</evidence>
<evidence type="ECO:0000313" key="3">
    <source>
        <dbReference type="Proteomes" id="UP000005317"/>
    </source>
</evidence>
<keyword evidence="3" id="KW-1185">Reference proteome</keyword>
<sequence precursor="true">MKYLKISSVALAVAAALVGCGDDNNSSSSSSSSSSVKSVEFSSMPAPTTADKMAVTHSSSVAKVTYSDGTSKDYPLTYNKLFGVKDKVGGNANAAGQLYNYKMEPIMDPYNQPVIAETPDANSLLKVGGNLFLVSHLEYDWLLSDGSDAYKVANWYTRMPMSMLLTGITQATDGKLSVKSQKPLDFSGVDGLWIPCFGSQTPWNTHLGSEEDYDLQYNPLNTSGYATTTAGLKALNEVYYKNEKTANPYNHGIIPEVTVKEDGSTTIVKHYAMGRGTWEMSKVMPDGKTAYMGDDGTHGFMLMFVADKAGDLSAGTIYAAKWTQTSADAGGKANLTWVKLGSGTDADIKALADAATFETIFDAVAPTAGTCPTGYTRVRAGSTADECLTVKAGQDKAAAFLESRRYAALKGATTEFTKMEGIAVNDKDKRLYVAISAIRDSMTDGADEPANDIKLKKVSSGATYSADLKGGQKDTSGAAINSEYVATNMYVEAALLGEDIAADALGNTANPDKVANTDNIFFSEKMRTLFIGEDSGMHVNNFVWAYNVDTKKLSRVLSAVAGAENTGLQVVDDMNGYAYIMSNSQHHGDWSTGKNAEVDKALATIDKFDANIGYIGGLPAIK</sequence>
<protein>
    <recommendedName>
        <fullName evidence="4">DUF839 domain-containing protein</fullName>
    </recommendedName>
</protein>
<feature type="chain" id="PRO_5025004211" description="DUF839 domain-containing protein" evidence="1">
    <location>
        <begin position="22"/>
        <end position="622"/>
    </location>
</feature>